<dbReference type="InterPro" id="IPR050377">
    <property type="entry name" value="Radical_SAM_PqqE_MftC-like"/>
</dbReference>
<keyword evidence="6" id="KW-0472">Membrane</keyword>
<comment type="caution">
    <text evidence="7">The sequence shown here is derived from an EMBL/GenBank/DDBJ whole genome shotgun (WGS) entry which is preliminary data.</text>
</comment>
<comment type="cofactor">
    <cofactor evidence="1">
        <name>[4Fe-4S] cluster</name>
        <dbReference type="ChEBI" id="CHEBI:49883"/>
    </cofactor>
</comment>
<keyword evidence="2" id="KW-0949">S-adenosyl-L-methionine</keyword>
<dbReference type="Gene3D" id="3.20.20.70">
    <property type="entry name" value="Aldolase class I"/>
    <property type="match status" value="1"/>
</dbReference>
<dbReference type="PANTHER" id="PTHR11228:SF7">
    <property type="entry name" value="PQQA PEPTIDE CYCLASE"/>
    <property type="match status" value="1"/>
</dbReference>
<keyword evidence="4" id="KW-0408">Iron</keyword>
<evidence type="ECO:0008006" key="9">
    <source>
        <dbReference type="Google" id="ProtNLM"/>
    </source>
</evidence>
<dbReference type="InterPro" id="IPR013785">
    <property type="entry name" value="Aldolase_TIM"/>
</dbReference>
<dbReference type="HOGENOM" id="CLU_070522_0_0_7"/>
<name>V8CBS0_9HELI</name>
<evidence type="ECO:0000256" key="5">
    <source>
        <dbReference type="ARBA" id="ARBA00023014"/>
    </source>
</evidence>
<dbReference type="PATRIC" id="fig|1357400.3.peg.1278"/>
<dbReference type="eggNOG" id="COG2896">
    <property type="taxonomic scope" value="Bacteria"/>
</dbReference>
<dbReference type="PANTHER" id="PTHR11228">
    <property type="entry name" value="RADICAL SAM DOMAIN PROTEIN"/>
    <property type="match status" value="1"/>
</dbReference>
<dbReference type="GO" id="GO:0051536">
    <property type="term" value="F:iron-sulfur cluster binding"/>
    <property type="evidence" value="ECO:0007669"/>
    <property type="project" value="UniProtKB-KW"/>
</dbReference>
<dbReference type="RefSeq" id="WP_023927654.1">
    <property type="nucleotide sequence ID" value="NZ_KI669454.1"/>
</dbReference>
<dbReference type="OrthoDB" id="9782387at2"/>
<dbReference type="SFLD" id="SFLDS00029">
    <property type="entry name" value="Radical_SAM"/>
    <property type="match status" value="1"/>
</dbReference>
<evidence type="ECO:0000256" key="3">
    <source>
        <dbReference type="ARBA" id="ARBA00022723"/>
    </source>
</evidence>
<dbReference type="GO" id="GO:0003824">
    <property type="term" value="F:catalytic activity"/>
    <property type="evidence" value="ECO:0007669"/>
    <property type="project" value="InterPro"/>
</dbReference>
<dbReference type="InterPro" id="IPR007197">
    <property type="entry name" value="rSAM"/>
</dbReference>
<keyword evidence="3" id="KW-0479">Metal-binding</keyword>
<evidence type="ECO:0000256" key="2">
    <source>
        <dbReference type="ARBA" id="ARBA00022691"/>
    </source>
</evidence>
<keyword evidence="5" id="KW-0411">Iron-sulfur</keyword>
<proteinExistence type="predicted"/>
<evidence type="ECO:0000313" key="7">
    <source>
        <dbReference type="EMBL" id="ETD24181.1"/>
    </source>
</evidence>
<evidence type="ECO:0000256" key="4">
    <source>
        <dbReference type="ARBA" id="ARBA00023004"/>
    </source>
</evidence>
<keyword evidence="6" id="KW-1133">Transmembrane helix</keyword>
<dbReference type="InterPro" id="IPR058240">
    <property type="entry name" value="rSAM_sf"/>
</dbReference>
<keyword evidence="8" id="KW-1185">Reference proteome</keyword>
<organism evidence="7 8">
    <name type="scientific">Helicobacter macacae MIT 99-5501</name>
    <dbReference type="NCBI Taxonomy" id="1357400"/>
    <lineage>
        <taxon>Bacteria</taxon>
        <taxon>Pseudomonadati</taxon>
        <taxon>Campylobacterota</taxon>
        <taxon>Epsilonproteobacteria</taxon>
        <taxon>Campylobacterales</taxon>
        <taxon>Helicobacteraceae</taxon>
        <taxon>Helicobacter</taxon>
    </lineage>
</organism>
<reference evidence="7 8" key="1">
    <citation type="journal article" date="2014" name="Genome Announc.">
        <title>Draft genome sequences of six enterohepatic helicobacter species isolated from humans and one from rhesus macaques.</title>
        <authorList>
            <person name="Shen Z."/>
            <person name="Sheh A."/>
            <person name="Young S.K."/>
            <person name="Abouelliel A."/>
            <person name="Ward D.V."/>
            <person name="Earl A.M."/>
            <person name="Fox J.G."/>
        </authorList>
    </citation>
    <scope>NUCLEOTIDE SEQUENCE [LARGE SCALE GENOMIC DNA]</scope>
    <source>
        <strain evidence="7 8">MIT 99-5501</strain>
    </source>
</reference>
<evidence type="ECO:0000313" key="8">
    <source>
        <dbReference type="Proteomes" id="UP000018731"/>
    </source>
</evidence>
<keyword evidence="6" id="KW-0812">Transmembrane</keyword>
<evidence type="ECO:0000256" key="6">
    <source>
        <dbReference type="SAM" id="Phobius"/>
    </source>
</evidence>
<accession>V8CBS0</accession>
<sequence>MGVYNRYKTLKNPIFMQRYINQHCTMLKWGCVFGFDRDKKLYYKISHNMTRFIFIKLKLLFVYKLYIMARFLFGKIDLPYLQIVVTTKCTLRCKDCHDLMPQIPNESHYNGVLENIIRDFNIILNSVDSIASIRILGGEPLLFKDLPKLLNFIKNQNKIKSFDIISNATIPFNHNLISELKNCHKVRIFIDDYTKHTNKTTKQKLNAITDELAKNKIKCFVLNSGGDDSWFEAGKVFKRHRKREDIIKNFLMCGMYCVSYIGSNSDKNGGIFICPRASSMSKIFGLEKFSGDFIALDSKTLKQDFVDFYSKDFFECCDYCHDMDKPKKMIPAGIQISK</sequence>
<dbReference type="GO" id="GO:0046872">
    <property type="term" value="F:metal ion binding"/>
    <property type="evidence" value="ECO:0007669"/>
    <property type="project" value="UniProtKB-KW"/>
</dbReference>
<dbReference type="STRING" id="1357400.HMPREF2086_00930"/>
<dbReference type="Proteomes" id="UP000018731">
    <property type="component" value="Unassembled WGS sequence"/>
</dbReference>
<evidence type="ECO:0000256" key="1">
    <source>
        <dbReference type="ARBA" id="ARBA00001966"/>
    </source>
</evidence>
<gene>
    <name evidence="7" type="ORF">HMPREF2086_00930</name>
</gene>
<dbReference type="EMBL" id="AZJI01000004">
    <property type="protein sequence ID" value="ETD24181.1"/>
    <property type="molecule type" value="Genomic_DNA"/>
</dbReference>
<dbReference type="SUPFAM" id="SSF102114">
    <property type="entry name" value="Radical SAM enzymes"/>
    <property type="match status" value="1"/>
</dbReference>
<protein>
    <recommendedName>
        <fullName evidence="9">Radical SAM core domain-containing protein</fullName>
    </recommendedName>
</protein>
<feature type="transmembrane region" description="Helical" evidence="6">
    <location>
        <begin position="53"/>
        <end position="73"/>
    </location>
</feature>
<dbReference type="AlphaFoldDB" id="V8CBS0"/>